<name>A0A7S2W431_9STRA</name>
<evidence type="ECO:0000259" key="3">
    <source>
        <dbReference type="PROSITE" id="PS50076"/>
    </source>
</evidence>
<reference evidence="4" key="1">
    <citation type="submission" date="2021-01" db="EMBL/GenBank/DDBJ databases">
        <authorList>
            <person name="Corre E."/>
            <person name="Pelletier E."/>
            <person name="Niang G."/>
            <person name="Scheremetjew M."/>
            <person name="Finn R."/>
            <person name="Kale V."/>
            <person name="Holt S."/>
            <person name="Cochrane G."/>
            <person name="Meng A."/>
            <person name="Brown T."/>
            <person name="Cohen L."/>
        </authorList>
    </citation>
    <scope>NUCLEOTIDE SEQUENCE</scope>
    <source>
        <strain evidence="4">NY070348D</strain>
    </source>
</reference>
<keyword evidence="2" id="KW-0472">Membrane</keyword>
<feature type="domain" description="J" evidence="3">
    <location>
        <begin position="109"/>
        <end position="174"/>
    </location>
</feature>
<dbReference type="PROSITE" id="PS50076">
    <property type="entry name" value="DNAJ_2"/>
    <property type="match status" value="1"/>
</dbReference>
<evidence type="ECO:0000313" key="4">
    <source>
        <dbReference type="EMBL" id="CAD9665819.1"/>
    </source>
</evidence>
<dbReference type="SUPFAM" id="SSF46565">
    <property type="entry name" value="Chaperone J-domain"/>
    <property type="match status" value="1"/>
</dbReference>
<proteinExistence type="predicted"/>
<evidence type="ECO:0000256" key="1">
    <source>
        <dbReference type="SAM" id="Coils"/>
    </source>
</evidence>
<feature type="transmembrane region" description="Helical" evidence="2">
    <location>
        <begin position="176"/>
        <end position="198"/>
    </location>
</feature>
<keyword evidence="1" id="KW-0175">Coiled coil</keyword>
<dbReference type="InterPro" id="IPR001623">
    <property type="entry name" value="DnaJ_domain"/>
</dbReference>
<dbReference type="GO" id="GO:0005737">
    <property type="term" value="C:cytoplasm"/>
    <property type="evidence" value="ECO:0007669"/>
    <property type="project" value="TreeGrafter"/>
</dbReference>
<gene>
    <name evidence="4" type="ORF">QSP1433_LOCUS1497</name>
</gene>
<dbReference type="PANTHER" id="PTHR43096">
    <property type="entry name" value="DNAJ HOMOLOG 1, MITOCHONDRIAL-RELATED"/>
    <property type="match status" value="1"/>
</dbReference>
<dbReference type="Gene3D" id="1.10.287.110">
    <property type="entry name" value="DnaJ domain"/>
    <property type="match status" value="1"/>
</dbReference>
<sequence length="311" mass="35642">MMLADLSFRDNHRTVERNCRLVPETDVFGNVVEQQPARGADEYQLPDDDDEVLSTASDADLILPDREDQGRFAYNTAKLILACFLVLLGLKYIEEVEVSNKTPVTTVTDHYNVLGVSRTATEFEINSAYRKLAKLYHPDSCGSDTRCTQNYFKVRKAVEILRNPRKRKQLDHSLPFTWGELLPVFVGAAVVLGSWLWLNSGKVSASNEVLEEQRIERERRKEYKRLTIERQKHKQEQQASKRKAAREIQEWWASLDNSYHSRAMACGLFSKDEQVPPPTPIWTFAARLFLISLLSSVVAQVGKSLATKYFR</sequence>
<dbReference type="CDD" id="cd06257">
    <property type="entry name" value="DnaJ"/>
    <property type="match status" value="1"/>
</dbReference>
<dbReference type="GO" id="GO:0042026">
    <property type="term" value="P:protein refolding"/>
    <property type="evidence" value="ECO:0007669"/>
    <property type="project" value="TreeGrafter"/>
</dbReference>
<dbReference type="Pfam" id="PF00226">
    <property type="entry name" value="DnaJ"/>
    <property type="match status" value="1"/>
</dbReference>
<dbReference type="InterPro" id="IPR036869">
    <property type="entry name" value="J_dom_sf"/>
</dbReference>
<evidence type="ECO:0000256" key="2">
    <source>
        <dbReference type="SAM" id="Phobius"/>
    </source>
</evidence>
<protein>
    <recommendedName>
        <fullName evidence="3">J domain-containing protein</fullName>
    </recommendedName>
</protein>
<keyword evidence="2" id="KW-0812">Transmembrane</keyword>
<organism evidence="4">
    <name type="scientific">Mucochytrium quahogii</name>
    <dbReference type="NCBI Taxonomy" id="96639"/>
    <lineage>
        <taxon>Eukaryota</taxon>
        <taxon>Sar</taxon>
        <taxon>Stramenopiles</taxon>
        <taxon>Bigyra</taxon>
        <taxon>Labyrinthulomycetes</taxon>
        <taxon>Thraustochytrida</taxon>
        <taxon>Thraustochytriidae</taxon>
        <taxon>Mucochytrium</taxon>
    </lineage>
</organism>
<dbReference type="PRINTS" id="PR00625">
    <property type="entry name" value="JDOMAIN"/>
</dbReference>
<feature type="coiled-coil region" evidence="1">
    <location>
        <begin position="216"/>
        <end position="243"/>
    </location>
</feature>
<dbReference type="EMBL" id="HBHK01002552">
    <property type="protein sequence ID" value="CAD9665819.1"/>
    <property type="molecule type" value="Transcribed_RNA"/>
</dbReference>
<dbReference type="SMART" id="SM00271">
    <property type="entry name" value="DnaJ"/>
    <property type="match status" value="1"/>
</dbReference>
<accession>A0A7S2W431</accession>
<dbReference type="PANTHER" id="PTHR43096:SF10">
    <property type="entry name" value="CHAPERONE PROTEIN DNAJ A6, CHLOROPLASTIC"/>
    <property type="match status" value="1"/>
</dbReference>
<dbReference type="GO" id="GO:0051082">
    <property type="term" value="F:unfolded protein binding"/>
    <property type="evidence" value="ECO:0007669"/>
    <property type="project" value="TreeGrafter"/>
</dbReference>
<dbReference type="AlphaFoldDB" id="A0A7S2W431"/>
<keyword evidence="2" id="KW-1133">Transmembrane helix</keyword>